<dbReference type="EMBL" id="GL737700">
    <property type="protein sequence ID" value="EFX59855.1"/>
    <property type="molecule type" value="Genomic_DNA"/>
</dbReference>
<protein>
    <submittedName>
        <fullName evidence="1">Uncharacterized protein</fullName>
    </submittedName>
</protein>
<evidence type="ECO:0000313" key="1">
    <source>
        <dbReference type="EMBL" id="EFX59855.1"/>
    </source>
</evidence>
<evidence type="ECO:0000313" key="2">
    <source>
        <dbReference type="Proteomes" id="UP000000305"/>
    </source>
</evidence>
<dbReference type="KEGG" id="dpx:DAPPUDRAFT_126523"/>
<name>E9I825_DAPPU</name>
<dbReference type="HOGENOM" id="CLU_1791659_0_0_1"/>
<proteinExistence type="predicted"/>
<accession>E9I825</accession>
<feature type="non-terminal residue" evidence="1">
    <location>
        <position position="145"/>
    </location>
</feature>
<dbReference type="InParanoid" id="E9I825"/>
<sequence>MEVGFTDRSAARCWAGGGGCRRRSGDRLQRFPGRNQAVQIGGLGVGLELLAQVAVRQHFGDLGQDFQMPLRGCFGHQQEDQEADRFVIGRVKTDRLLHTQHGGQRVFQALDAAVRDGHAVTEAGGAEALTREKIVRHHRARDGVM</sequence>
<dbReference type="AlphaFoldDB" id="E9I825"/>
<gene>
    <name evidence="1" type="ORF">DAPPUDRAFT_126523</name>
</gene>
<organism evidence="1 2">
    <name type="scientific">Daphnia pulex</name>
    <name type="common">Water flea</name>
    <dbReference type="NCBI Taxonomy" id="6669"/>
    <lineage>
        <taxon>Eukaryota</taxon>
        <taxon>Metazoa</taxon>
        <taxon>Ecdysozoa</taxon>
        <taxon>Arthropoda</taxon>
        <taxon>Crustacea</taxon>
        <taxon>Branchiopoda</taxon>
        <taxon>Diplostraca</taxon>
        <taxon>Cladocera</taxon>
        <taxon>Anomopoda</taxon>
        <taxon>Daphniidae</taxon>
        <taxon>Daphnia</taxon>
    </lineage>
</organism>
<dbReference type="Proteomes" id="UP000000305">
    <property type="component" value="Unassembled WGS sequence"/>
</dbReference>
<keyword evidence="2" id="KW-1185">Reference proteome</keyword>
<reference evidence="1 2" key="1">
    <citation type="journal article" date="2011" name="Science">
        <title>The ecoresponsive genome of Daphnia pulex.</title>
        <authorList>
            <person name="Colbourne J.K."/>
            <person name="Pfrender M.E."/>
            <person name="Gilbert D."/>
            <person name="Thomas W.K."/>
            <person name="Tucker A."/>
            <person name="Oakley T.H."/>
            <person name="Tokishita S."/>
            <person name="Aerts A."/>
            <person name="Arnold G.J."/>
            <person name="Basu M.K."/>
            <person name="Bauer D.J."/>
            <person name="Caceres C.E."/>
            <person name="Carmel L."/>
            <person name="Casola C."/>
            <person name="Choi J.H."/>
            <person name="Detter J.C."/>
            <person name="Dong Q."/>
            <person name="Dusheyko S."/>
            <person name="Eads B.D."/>
            <person name="Frohlich T."/>
            <person name="Geiler-Samerotte K.A."/>
            <person name="Gerlach D."/>
            <person name="Hatcher P."/>
            <person name="Jogdeo S."/>
            <person name="Krijgsveld J."/>
            <person name="Kriventseva E.V."/>
            <person name="Kultz D."/>
            <person name="Laforsch C."/>
            <person name="Lindquist E."/>
            <person name="Lopez J."/>
            <person name="Manak J.R."/>
            <person name="Muller J."/>
            <person name="Pangilinan J."/>
            <person name="Patwardhan R.P."/>
            <person name="Pitluck S."/>
            <person name="Pritham E.J."/>
            <person name="Rechtsteiner A."/>
            <person name="Rho M."/>
            <person name="Rogozin I.B."/>
            <person name="Sakarya O."/>
            <person name="Salamov A."/>
            <person name="Schaack S."/>
            <person name="Shapiro H."/>
            <person name="Shiga Y."/>
            <person name="Skalitzky C."/>
            <person name="Smith Z."/>
            <person name="Souvorov A."/>
            <person name="Sung W."/>
            <person name="Tang Z."/>
            <person name="Tsuchiya D."/>
            <person name="Tu H."/>
            <person name="Vos H."/>
            <person name="Wang M."/>
            <person name="Wolf Y.I."/>
            <person name="Yamagata H."/>
            <person name="Yamada T."/>
            <person name="Ye Y."/>
            <person name="Shaw J.R."/>
            <person name="Andrews J."/>
            <person name="Crease T.J."/>
            <person name="Tang H."/>
            <person name="Lucas S.M."/>
            <person name="Robertson H.M."/>
            <person name="Bork P."/>
            <person name="Koonin E.V."/>
            <person name="Zdobnov E.M."/>
            <person name="Grigoriev I.V."/>
            <person name="Lynch M."/>
            <person name="Boore J.L."/>
        </authorList>
    </citation>
    <scope>NUCLEOTIDE SEQUENCE [LARGE SCALE GENOMIC DNA]</scope>
</reference>